<sequence length="427" mass="49350">MRDNKNKESKLKLLSSKSWRCIFIISTFIITLFCGVKIYKSATDNTSKLAWYIKNIQNEKRISFTKNNIYEYGVKGIFEDINKKYKLPEKLYMSDDLSVKFEKDGTIIYFETFIYGKDKNGKEKTYLIYYDKNKSKDINLILNGVVNSDYSNDKLLDPLFETVELISIKDTVINYNENEFGLLYKGKVNWESYRDGIVLINKNGEEIPLNLFNGRLIGYPVSIYIPTNEDITPVRYNLLTDSYWFEYLNNDEENLSNEIQQEWNVVEGNSSVKDEFYLYDGIRYKLNIDDKATGSFFYSLHKTNDSGSNWIVINENPFNGAVGETYGIYFINENIGFIGVSRNGGCEGELYRTEDGGKSFSKIEFEGKIVTLDNGTSIMPFDYPSIPYEKDGKLYLNMEQGADGDYDGNSSLVYNSNDKGVTWEYIE</sequence>
<keyword evidence="1" id="KW-0472">Membrane</keyword>
<accession>A0A921N094</accession>
<dbReference type="EMBL" id="DYUB01000185">
    <property type="protein sequence ID" value="HJG96603.1"/>
    <property type="molecule type" value="Genomic_DNA"/>
</dbReference>
<keyword evidence="1" id="KW-1133">Transmembrane helix</keyword>
<feature type="transmembrane region" description="Helical" evidence="1">
    <location>
        <begin position="21"/>
        <end position="39"/>
    </location>
</feature>
<proteinExistence type="predicted"/>
<dbReference type="Gene3D" id="2.130.10.10">
    <property type="entry name" value="YVTN repeat-like/Quinoprotein amine dehydrogenase"/>
    <property type="match status" value="1"/>
</dbReference>
<gene>
    <name evidence="2" type="ORF">K8V90_05815</name>
</gene>
<reference evidence="2" key="1">
    <citation type="journal article" date="2021" name="PeerJ">
        <title>Extensive microbial diversity within the chicken gut microbiome revealed by metagenomics and culture.</title>
        <authorList>
            <person name="Gilroy R."/>
            <person name="Ravi A."/>
            <person name="Getino M."/>
            <person name="Pursley I."/>
            <person name="Horton D.L."/>
            <person name="Alikhan N.F."/>
            <person name="Baker D."/>
            <person name="Gharbi K."/>
            <person name="Hall N."/>
            <person name="Watson M."/>
            <person name="Adriaenssens E.M."/>
            <person name="Foster-Nyarko E."/>
            <person name="Jarju S."/>
            <person name="Secka A."/>
            <person name="Antonio M."/>
            <person name="Oren A."/>
            <person name="Chaudhuri R.R."/>
            <person name="La Ragione R."/>
            <person name="Hildebrand F."/>
            <person name="Pallen M.J."/>
        </authorList>
    </citation>
    <scope>NUCLEOTIDE SEQUENCE</scope>
    <source>
        <strain evidence="2">1277</strain>
    </source>
</reference>
<evidence type="ECO:0000256" key="1">
    <source>
        <dbReference type="SAM" id="Phobius"/>
    </source>
</evidence>
<protein>
    <submittedName>
        <fullName evidence="2">Uncharacterized protein</fullName>
    </submittedName>
</protein>
<dbReference type="AlphaFoldDB" id="A0A921N094"/>
<evidence type="ECO:0000313" key="2">
    <source>
        <dbReference type="EMBL" id="HJG96603.1"/>
    </source>
</evidence>
<keyword evidence="1" id="KW-0812">Transmembrane</keyword>
<evidence type="ECO:0000313" key="3">
    <source>
        <dbReference type="Proteomes" id="UP000776700"/>
    </source>
</evidence>
<dbReference type="Proteomes" id="UP000776700">
    <property type="component" value="Unassembled WGS sequence"/>
</dbReference>
<organism evidence="2 3">
    <name type="scientific">Romboutsia timonensis</name>
    <dbReference type="NCBI Taxonomy" id="1776391"/>
    <lineage>
        <taxon>Bacteria</taxon>
        <taxon>Bacillati</taxon>
        <taxon>Bacillota</taxon>
        <taxon>Clostridia</taxon>
        <taxon>Peptostreptococcales</taxon>
        <taxon>Peptostreptococcaceae</taxon>
        <taxon>Romboutsia</taxon>
    </lineage>
</organism>
<dbReference type="InterPro" id="IPR015943">
    <property type="entry name" value="WD40/YVTN_repeat-like_dom_sf"/>
</dbReference>
<dbReference type="SUPFAM" id="SSF110296">
    <property type="entry name" value="Oligoxyloglucan reducing end-specific cellobiohydrolase"/>
    <property type="match status" value="1"/>
</dbReference>
<comment type="caution">
    <text evidence="2">The sequence shown here is derived from an EMBL/GenBank/DDBJ whole genome shotgun (WGS) entry which is preliminary data.</text>
</comment>
<reference evidence="2" key="2">
    <citation type="submission" date="2021-09" db="EMBL/GenBank/DDBJ databases">
        <authorList>
            <person name="Gilroy R."/>
        </authorList>
    </citation>
    <scope>NUCLEOTIDE SEQUENCE</scope>
    <source>
        <strain evidence="2">1277</strain>
    </source>
</reference>
<name>A0A921N094_9FIRM</name>